<dbReference type="EMBL" id="JAEUGD010000066">
    <property type="protein sequence ID" value="MBL6449517.1"/>
    <property type="molecule type" value="Genomic_DNA"/>
</dbReference>
<dbReference type="RefSeq" id="WP_202859035.1">
    <property type="nucleotide sequence ID" value="NZ_JAEUGD010000066.1"/>
</dbReference>
<proteinExistence type="predicted"/>
<sequence length="188" mass="21044">MANAQYDEVGTTNHMFYYSGHLGITEKVEFNLQLNGPTVSGSYIIERTGVLFTFSGRMASDKSGIGLIIFDEENQFIATIEAKLISEDNNFAKEIKGRWKSSDGKRQVNLNLKKIAELASVEKNDAPSLYGFATQNDLDQLIAGFKPLGEYSDSFDDTEMPQTNLYASKKCFLKEIINTSEVKRLGRE</sequence>
<dbReference type="AlphaFoldDB" id="A0A937G2L4"/>
<keyword evidence="2" id="KW-1185">Reference proteome</keyword>
<comment type="caution">
    <text evidence="1">The sequence shown here is derived from an EMBL/GenBank/DDBJ whole genome shotgun (WGS) entry which is preliminary data.</text>
</comment>
<organism evidence="1 2">
    <name type="scientific">Fulvivirga marina</name>
    <dbReference type="NCBI Taxonomy" id="2494733"/>
    <lineage>
        <taxon>Bacteria</taxon>
        <taxon>Pseudomonadati</taxon>
        <taxon>Bacteroidota</taxon>
        <taxon>Cytophagia</taxon>
        <taxon>Cytophagales</taxon>
        <taxon>Fulvivirgaceae</taxon>
        <taxon>Fulvivirga</taxon>
    </lineage>
</organism>
<dbReference type="Proteomes" id="UP000614216">
    <property type="component" value="Unassembled WGS sequence"/>
</dbReference>
<protein>
    <submittedName>
        <fullName evidence="1">Uncharacterized protein</fullName>
    </submittedName>
</protein>
<evidence type="ECO:0000313" key="1">
    <source>
        <dbReference type="EMBL" id="MBL6449517.1"/>
    </source>
</evidence>
<reference evidence="1" key="1">
    <citation type="submission" date="2021-01" db="EMBL/GenBank/DDBJ databases">
        <title>Fulvivirga kasyanovii gen. nov., sp nov., a novel member of the phylum Bacteroidetes isolated from seawater in a mussel farm.</title>
        <authorList>
            <person name="Zhao L.-H."/>
            <person name="Wang Z.-J."/>
        </authorList>
    </citation>
    <scope>NUCLEOTIDE SEQUENCE</scope>
    <source>
        <strain evidence="1">29W222</strain>
    </source>
</reference>
<accession>A0A937G2L4</accession>
<name>A0A937G2L4_9BACT</name>
<evidence type="ECO:0000313" key="2">
    <source>
        <dbReference type="Proteomes" id="UP000614216"/>
    </source>
</evidence>
<gene>
    <name evidence="1" type="ORF">JMN32_24610</name>
</gene>